<dbReference type="Proteomes" id="UP000321513">
    <property type="component" value="Unassembled WGS sequence"/>
</dbReference>
<accession>A0A512B6T3</accession>
<dbReference type="RefSeq" id="WP_147201636.1">
    <property type="nucleotide sequence ID" value="NZ_BJYT01000001.1"/>
</dbReference>
<dbReference type="InterPro" id="IPR029046">
    <property type="entry name" value="LolA/LolB/LppX"/>
</dbReference>
<proteinExistence type="predicted"/>
<evidence type="ECO:0000313" key="4">
    <source>
        <dbReference type="Proteomes" id="UP000321513"/>
    </source>
</evidence>
<protein>
    <recommendedName>
        <fullName evidence="5">Outer membrane lipoprotein carrier protein LolA</fullName>
    </recommendedName>
</protein>
<evidence type="ECO:0008006" key="5">
    <source>
        <dbReference type="Google" id="ProtNLM"/>
    </source>
</evidence>
<dbReference type="InterPro" id="IPR004564">
    <property type="entry name" value="OM_lipoprot_carrier_LolA-like"/>
</dbReference>
<gene>
    <name evidence="3" type="ORF">SAE01_01700</name>
</gene>
<feature type="signal peptide" evidence="2">
    <location>
        <begin position="1"/>
        <end position="20"/>
    </location>
</feature>
<evidence type="ECO:0000256" key="1">
    <source>
        <dbReference type="ARBA" id="ARBA00022729"/>
    </source>
</evidence>
<dbReference type="SUPFAM" id="SSF89392">
    <property type="entry name" value="Prokaryotic lipoproteins and lipoprotein localization factors"/>
    <property type="match status" value="1"/>
</dbReference>
<dbReference type="PANTHER" id="PTHR35869">
    <property type="entry name" value="OUTER-MEMBRANE LIPOPROTEIN CARRIER PROTEIN"/>
    <property type="match status" value="1"/>
</dbReference>
<evidence type="ECO:0000256" key="2">
    <source>
        <dbReference type="SAM" id="SignalP"/>
    </source>
</evidence>
<dbReference type="Gene3D" id="2.50.20.10">
    <property type="entry name" value="Lipoprotein localisation LolA/LolB/LppX"/>
    <property type="match status" value="1"/>
</dbReference>
<dbReference type="PANTHER" id="PTHR35869:SF1">
    <property type="entry name" value="OUTER-MEMBRANE LIPOPROTEIN CARRIER PROTEIN"/>
    <property type="match status" value="1"/>
</dbReference>
<sequence>MKKIYYLIIALTFIAGSASAQSDPNAKKVLDAVSAKLKTFKGVTANFTVVSRGASGKVNHSAAGKIYIKGNKYYIKQGATEIFSDGNKTWNYNGNNEVTVTPVDEADNALTPQTLLTNFYDNDFTYKLVSSAGTYNQIQLIPIDKRKNYKQLNVSVDKSKTMITKARVQDRNNNTIDFNLSNINTAANIPDNTFVFNKNKYKKNIEVIE</sequence>
<evidence type="ECO:0000313" key="3">
    <source>
        <dbReference type="EMBL" id="GEO07674.1"/>
    </source>
</evidence>
<dbReference type="CDD" id="cd16325">
    <property type="entry name" value="LolA"/>
    <property type="match status" value="1"/>
</dbReference>
<dbReference type="EMBL" id="BJYT01000001">
    <property type="protein sequence ID" value="GEO07674.1"/>
    <property type="molecule type" value="Genomic_DNA"/>
</dbReference>
<dbReference type="OrthoDB" id="9810685at2"/>
<keyword evidence="1 2" id="KW-0732">Signal</keyword>
<keyword evidence="4" id="KW-1185">Reference proteome</keyword>
<name>A0A512B6T3_9BACT</name>
<feature type="chain" id="PRO_5022071002" description="Outer membrane lipoprotein carrier protein LolA" evidence="2">
    <location>
        <begin position="21"/>
        <end position="209"/>
    </location>
</feature>
<reference evidence="3 4" key="1">
    <citation type="submission" date="2019-07" db="EMBL/GenBank/DDBJ databases">
        <title>Whole genome shotgun sequence of Segetibacter aerophilus NBRC 106135.</title>
        <authorList>
            <person name="Hosoyama A."/>
            <person name="Uohara A."/>
            <person name="Ohji S."/>
            <person name="Ichikawa N."/>
        </authorList>
    </citation>
    <scope>NUCLEOTIDE SEQUENCE [LARGE SCALE GENOMIC DNA]</scope>
    <source>
        <strain evidence="3 4">NBRC 106135</strain>
    </source>
</reference>
<dbReference type="Pfam" id="PF03548">
    <property type="entry name" value="LolA"/>
    <property type="match status" value="1"/>
</dbReference>
<dbReference type="AlphaFoldDB" id="A0A512B6T3"/>
<comment type="caution">
    <text evidence="3">The sequence shown here is derived from an EMBL/GenBank/DDBJ whole genome shotgun (WGS) entry which is preliminary data.</text>
</comment>
<organism evidence="3 4">
    <name type="scientific">Segetibacter aerophilus</name>
    <dbReference type="NCBI Taxonomy" id="670293"/>
    <lineage>
        <taxon>Bacteria</taxon>
        <taxon>Pseudomonadati</taxon>
        <taxon>Bacteroidota</taxon>
        <taxon>Chitinophagia</taxon>
        <taxon>Chitinophagales</taxon>
        <taxon>Chitinophagaceae</taxon>
        <taxon>Segetibacter</taxon>
    </lineage>
</organism>